<evidence type="ECO:0000313" key="2">
    <source>
        <dbReference type="Proteomes" id="UP000799777"/>
    </source>
</evidence>
<name>A0A9P4H8Y5_9PLEO</name>
<evidence type="ECO:0000313" key="1">
    <source>
        <dbReference type="EMBL" id="KAF2029225.1"/>
    </source>
</evidence>
<dbReference type="AlphaFoldDB" id="A0A9P4H8Y5"/>
<protein>
    <submittedName>
        <fullName evidence="1">Uncharacterized protein</fullName>
    </submittedName>
</protein>
<comment type="caution">
    <text evidence="1">The sequence shown here is derived from an EMBL/GenBank/DDBJ whole genome shotgun (WGS) entry which is preliminary data.</text>
</comment>
<proteinExistence type="predicted"/>
<reference evidence="1" key="1">
    <citation type="journal article" date="2020" name="Stud. Mycol.">
        <title>101 Dothideomycetes genomes: a test case for predicting lifestyles and emergence of pathogens.</title>
        <authorList>
            <person name="Haridas S."/>
            <person name="Albert R."/>
            <person name="Binder M."/>
            <person name="Bloem J."/>
            <person name="Labutti K."/>
            <person name="Salamov A."/>
            <person name="Andreopoulos B."/>
            <person name="Baker S."/>
            <person name="Barry K."/>
            <person name="Bills G."/>
            <person name="Bluhm B."/>
            <person name="Cannon C."/>
            <person name="Castanera R."/>
            <person name="Culley D."/>
            <person name="Daum C."/>
            <person name="Ezra D."/>
            <person name="Gonzalez J."/>
            <person name="Henrissat B."/>
            <person name="Kuo A."/>
            <person name="Liang C."/>
            <person name="Lipzen A."/>
            <person name="Lutzoni F."/>
            <person name="Magnuson J."/>
            <person name="Mondo S."/>
            <person name="Nolan M."/>
            <person name="Ohm R."/>
            <person name="Pangilinan J."/>
            <person name="Park H.-J."/>
            <person name="Ramirez L."/>
            <person name="Alfaro M."/>
            <person name="Sun H."/>
            <person name="Tritt A."/>
            <person name="Yoshinaga Y."/>
            <person name="Zwiers L.-H."/>
            <person name="Turgeon B."/>
            <person name="Goodwin S."/>
            <person name="Spatafora J."/>
            <person name="Crous P."/>
            <person name="Grigoriev I."/>
        </authorList>
    </citation>
    <scope>NUCLEOTIDE SEQUENCE</scope>
    <source>
        <strain evidence="1">CBS 110217</strain>
    </source>
</reference>
<organism evidence="1 2">
    <name type="scientific">Setomelanomma holmii</name>
    <dbReference type="NCBI Taxonomy" id="210430"/>
    <lineage>
        <taxon>Eukaryota</taxon>
        <taxon>Fungi</taxon>
        <taxon>Dikarya</taxon>
        <taxon>Ascomycota</taxon>
        <taxon>Pezizomycotina</taxon>
        <taxon>Dothideomycetes</taxon>
        <taxon>Pleosporomycetidae</taxon>
        <taxon>Pleosporales</taxon>
        <taxon>Pleosporineae</taxon>
        <taxon>Phaeosphaeriaceae</taxon>
        <taxon>Setomelanomma</taxon>
    </lineage>
</organism>
<sequence>MDADGSPHLSAPYKTPVATVTIETAVASLSLAENVYEDTFEFHETTRMILAGLDVDSSDAELESCVNLVIEAVGRDPAKLLAVFDIVHEKVIDKWSWATGPAINFYKLFFSRVDMTIVEYDEFGPNTESGIDAAVNHIINKCAEEIYANDDWASVQVRSMTGFVLEALKQGGNLISTSAVASLLEWMVESWNILVNSDNMNVFANFLRSAIPELQQVNSEGGLQAVFTGIRDLPRQAELCDDDSASGQRSEIDIPQSNQRLKLFEEEVDWNCAEVDRLINKISAKMKIGAPLEVRKETGAVIEVMVNSDMIFFLDSNLHVLWSILVRVALCIDAANQGWSLRLTAALITLGNPGRAQSMEQVRIIRGIRQALGR</sequence>
<dbReference type="EMBL" id="ML978203">
    <property type="protein sequence ID" value="KAF2029225.1"/>
    <property type="molecule type" value="Genomic_DNA"/>
</dbReference>
<gene>
    <name evidence="1" type="ORF">EK21DRAFT_113119</name>
</gene>
<dbReference type="Proteomes" id="UP000799777">
    <property type="component" value="Unassembled WGS sequence"/>
</dbReference>
<accession>A0A9P4H8Y5</accession>
<dbReference type="OrthoDB" id="3690310at2759"/>
<keyword evidence="2" id="KW-1185">Reference proteome</keyword>